<evidence type="ECO:0000256" key="4">
    <source>
        <dbReference type="ARBA" id="ARBA00022452"/>
    </source>
</evidence>
<accession>A0A6A7MUQ6</accession>
<keyword evidence="10 11" id="KW-0998">Cell outer membrane</keyword>
<proteinExistence type="inferred from homology"/>
<dbReference type="RefSeq" id="WP_152836207.1">
    <property type="nucleotide sequence ID" value="NZ_WHUG01000001.1"/>
</dbReference>
<evidence type="ECO:0000256" key="6">
    <source>
        <dbReference type="ARBA" id="ARBA00022729"/>
    </source>
</evidence>
<dbReference type="InterPro" id="IPR037066">
    <property type="entry name" value="Plug_dom_sf"/>
</dbReference>
<evidence type="ECO:0000313" key="16">
    <source>
        <dbReference type="EMBL" id="MQA36847.1"/>
    </source>
</evidence>
<comment type="similarity">
    <text evidence="2 11 12">Belongs to the TonB-dependent receptor family.</text>
</comment>
<evidence type="ECO:0000256" key="1">
    <source>
        <dbReference type="ARBA" id="ARBA00004571"/>
    </source>
</evidence>
<gene>
    <name evidence="16" type="ORF">GEV02_01685</name>
</gene>
<dbReference type="GO" id="GO:0009279">
    <property type="term" value="C:cell outer membrane"/>
    <property type="evidence" value="ECO:0007669"/>
    <property type="project" value="UniProtKB-SubCell"/>
</dbReference>
<dbReference type="InterPro" id="IPR039426">
    <property type="entry name" value="TonB-dep_rcpt-like"/>
</dbReference>
<dbReference type="PANTHER" id="PTHR30069">
    <property type="entry name" value="TONB-DEPENDENT OUTER MEMBRANE RECEPTOR"/>
    <property type="match status" value="1"/>
</dbReference>
<dbReference type="InterPro" id="IPR000531">
    <property type="entry name" value="Beta-barrel_TonB"/>
</dbReference>
<name>A0A6A7MUQ6_9BURK</name>
<dbReference type="Pfam" id="PF07715">
    <property type="entry name" value="Plug"/>
    <property type="match status" value="1"/>
</dbReference>
<reference evidence="16 17" key="1">
    <citation type="submission" date="2019-10" db="EMBL/GenBank/DDBJ databases">
        <title>Two novel species isolated from a subtropical stream in China.</title>
        <authorList>
            <person name="Lu H."/>
        </authorList>
    </citation>
    <scope>NUCLEOTIDE SEQUENCE [LARGE SCALE GENOMIC DNA]</scope>
    <source>
        <strain evidence="16 17">FT29W</strain>
    </source>
</reference>
<evidence type="ECO:0000256" key="12">
    <source>
        <dbReference type="RuleBase" id="RU003357"/>
    </source>
</evidence>
<sequence>MKALSAHRLYLTAALTLPLVAVHGMAHADPVTEEDELALVYGTSDSVSIATGNLQALRRAPAVASVITAADIAAMGATDLDQVLESVPGVHVNRTPNSNSPLYVVRGIVSAYTPQILMLQNGVPITTAYVGNKGNIWGGYPVEHIARIEIIRGPGSALYGSDAFSGVINIITKGPGEAQGTEFGARAGSFGSYDGWVQHGGKIGPVEVAAYLRLGKTDGTDAIVDADAQTRNDKLFKTHASLAPGSLNNQLKAIDANLDLIYGQWRGRFGYKKRYDMGTGAGIASALDPVGRQKGERITGSLAWADPQFTHDWGLGASFSGQQYSQEVSTIYQLLPPGLTFPTGTFPNGMLGAPETFERIYRLSGFADYSGFNNHHVRIGAGHDDIELYRTTEHRNFNYAPNGTPIPLPSVIDTIGTTPFMLPQRRKVDYLYLQDEWNFAKDWNLTAGVRHDHYSDFGGTTNPRLALVWDASFDLTAKLLYGRAFRAPAFLESYGISNPVALGNPNLKPERNATTELSFAWQARTDATVNLTFYRYDMKNIIRTVANVIPGTGATYANTGDQKGRGVELESNWTVTRDLRLSGNYAWQRSTDQTTHTDAGYAPRHHAFGRADWAFASGYQAGSQLNWVAGRQRAFGDARPVTADYTTVDFTLATRNGRNQWNFALALRNAFNADVREPSPAPGLTLPHDLPMAPRAISLQASYKM</sequence>
<dbReference type="GO" id="GO:0044718">
    <property type="term" value="P:siderophore transmembrane transport"/>
    <property type="evidence" value="ECO:0007669"/>
    <property type="project" value="TreeGrafter"/>
</dbReference>
<keyword evidence="17" id="KW-1185">Reference proteome</keyword>
<dbReference type="Pfam" id="PF00593">
    <property type="entry name" value="TonB_dep_Rec_b-barrel"/>
    <property type="match status" value="1"/>
</dbReference>
<evidence type="ECO:0000256" key="3">
    <source>
        <dbReference type="ARBA" id="ARBA00022448"/>
    </source>
</evidence>
<comment type="caution">
    <text evidence="16">The sequence shown here is derived from an EMBL/GenBank/DDBJ whole genome shotgun (WGS) entry which is preliminary data.</text>
</comment>
<dbReference type="GO" id="GO:0015344">
    <property type="term" value="F:siderophore uptake transmembrane transporter activity"/>
    <property type="evidence" value="ECO:0007669"/>
    <property type="project" value="TreeGrafter"/>
</dbReference>
<keyword evidence="7 12" id="KW-0798">TonB box</keyword>
<evidence type="ECO:0000256" key="11">
    <source>
        <dbReference type="PROSITE-ProRule" id="PRU01360"/>
    </source>
</evidence>
<evidence type="ECO:0000256" key="5">
    <source>
        <dbReference type="ARBA" id="ARBA00022692"/>
    </source>
</evidence>
<dbReference type="InterPro" id="IPR012910">
    <property type="entry name" value="Plug_dom"/>
</dbReference>
<dbReference type="EMBL" id="WHUG01000001">
    <property type="protein sequence ID" value="MQA36847.1"/>
    <property type="molecule type" value="Genomic_DNA"/>
</dbReference>
<evidence type="ECO:0000256" key="7">
    <source>
        <dbReference type="ARBA" id="ARBA00023077"/>
    </source>
</evidence>
<evidence type="ECO:0000313" key="17">
    <source>
        <dbReference type="Proteomes" id="UP000440498"/>
    </source>
</evidence>
<evidence type="ECO:0000259" key="14">
    <source>
        <dbReference type="Pfam" id="PF00593"/>
    </source>
</evidence>
<evidence type="ECO:0000259" key="15">
    <source>
        <dbReference type="Pfam" id="PF07715"/>
    </source>
</evidence>
<protein>
    <submittedName>
        <fullName evidence="16">TonB-dependent receptor</fullName>
    </submittedName>
</protein>
<keyword evidence="6 13" id="KW-0732">Signal</keyword>
<evidence type="ECO:0000256" key="10">
    <source>
        <dbReference type="ARBA" id="ARBA00023237"/>
    </source>
</evidence>
<dbReference type="InterPro" id="IPR036942">
    <property type="entry name" value="Beta-barrel_TonB_sf"/>
</dbReference>
<feature type="signal peptide" evidence="13">
    <location>
        <begin position="1"/>
        <end position="28"/>
    </location>
</feature>
<dbReference type="PROSITE" id="PS52016">
    <property type="entry name" value="TONB_DEPENDENT_REC_3"/>
    <property type="match status" value="1"/>
</dbReference>
<evidence type="ECO:0000256" key="13">
    <source>
        <dbReference type="SAM" id="SignalP"/>
    </source>
</evidence>
<dbReference type="PANTHER" id="PTHR30069:SF29">
    <property type="entry name" value="HEMOGLOBIN AND HEMOGLOBIN-HAPTOGLOBIN-BINDING PROTEIN 1-RELATED"/>
    <property type="match status" value="1"/>
</dbReference>
<keyword evidence="4 11" id="KW-1134">Transmembrane beta strand</keyword>
<comment type="subcellular location">
    <subcellularLocation>
        <location evidence="1 11">Cell outer membrane</location>
        <topology evidence="1 11">Multi-pass membrane protein</topology>
    </subcellularLocation>
</comment>
<dbReference type="Gene3D" id="2.170.130.10">
    <property type="entry name" value="TonB-dependent receptor, plug domain"/>
    <property type="match status" value="1"/>
</dbReference>
<evidence type="ECO:0000256" key="9">
    <source>
        <dbReference type="ARBA" id="ARBA00023170"/>
    </source>
</evidence>
<feature type="domain" description="TonB-dependent receptor-like beta-barrel" evidence="14">
    <location>
        <begin position="258"/>
        <end position="669"/>
    </location>
</feature>
<dbReference type="Proteomes" id="UP000440498">
    <property type="component" value="Unassembled WGS sequence"/>
</dbReference>
<dbReference type="SUPFAM" id="SSF56935">
    <property type="entry name" value="Porins"/>
    <property type="match status" value="1"/>
</dbReference>
<evidence type="ECO:0000256" key="8">
    <source>
        <dbReference type="ARBA" id="ARBA00023136"/>
    </source>
</evidence>
<dbReference type="CDD" id="cd01347">
    <property type="entry name" value="ligand_gated_channel"/>
    <property type="match status" value="1"/>
</dbReference>
<keyword evidence="3 11" id="KW-0813">Transport</keyword>
<keyword evidence="8 11" id="KW-0472">Membrane</keyword>
<feature type="chain" id="PRO_5025543321" evidence="13">
    <location>
        <begin position="29"/>
        <end position="705"/>
    </location>
</feature>
<feature type="domain" description="TonB-dependent receptor plug" evidence="15">
    <location>
        <begin position="57"/>
        <end position="167"/>
    </location>
</feature>
<keyword evidence="5 11" id="KW-0812">Transmembrane</keyword>
<organism evidence="16 17">
    <name type="scientific">Rugamonas aquatica</name>
    <dbReference type="NCBI Taxonomy" id="2743357"/>
    <lineage>
        <taxon>Bacteria</taxon>
        <taxon>Pseudomonadati</taxon>
        <taxon>Pseudomonadota</taxon>
        <taxon>Betaproteobacteria</taxon>
        <taxon>Burkholderiales</taxon>
        <taxon>Oxalobacteraceae</taxon>
        <taxon>Telluria group</taxon>
        <taxon>Rugamonas</taxon>
    </lineage>
</organism>
<evidence type="ECO:0000256" key="2">
    <source>
        <dbReference type="ARBA" id="ARBA00009810"/>
    </source>
</evidence>
<keyword evidence="9 16" id="KW-0675">Receptor</keyword>
<dbReference type="AlphaFoldDB" id="A0A6A7MUQ6"/>
<dbReference type="Gene3D" id="2.40.170.20">
    <property type="entry name" value="TonB-dependent receptor, beta-barrel domain"/>
    <property type="match status" value="1"/>
</dbReference>